<evidence type="ECO:0000313" key="2">
    <source>
        <dbReference type="EMBL" id="GFT64649.1"/>
    </source>
</evidence>
<organism evidence="2 3">
    <name type="scientific">Nephila pilipes</name>
    <name type="common">Giant wood spider</name>
    <name type="synonym">Nephila maculata</name>
    <dbReference type="NCBI Taxonomy" id="299642"/>
    <lineage>
        <taxon>Eukaryota</taxon>
        <taxon>Metazoa</taxon>
        <taxon>Ecdysozoa</taxon>
        <taxon>Arthropoda</taxon>
        <taxon>Chelicerata</taxon>
        <taxon>Arachnida</taxon>
        <taxon>Araneae</taxon>
        <taxon>Araneomorphae</taxon>
        <taxon>Entelegynae</taxon>
        <taxon>Araneoidea</taxon>
        <taxon>Nephilidae</taxon>
        <taxon>Nephila</taxon>
    </lineage>
</organism>
<comment type="caution">
    <text evidence="2">The sequence shown here is derived from an EMBL/GenBank/DDBJ whole genome shotgun (WGS) entry which is preliminary data.</text>
</comment>
<name>A0A8X6PDM4_NEPPI</name>
<keyword evidence="1" id="KW-1133">Transmembrane helix</keyword>
<gene>
    <name evidence="2" type="ORF">NPIL_170591</name>
</gene>
<accession>A0A8X6PDM4</accession>
<dbReference type="AlphaFoldDB" id="A0A8X6PDM4"/>
<keyword evidence="3" id="KW-1185">Reference proteome</keyword>
<protein>
    <submittedName>
        <fullName evidence="2">Uncharacterized protein</fullName>
    </submittedName>
</protein>
<sequence>MRCSISAYFTTCLIGRISTAFICLMPARQRQRCRWRLPAQRQLCKVRTGSCINCETPLPVICSLRAIMLGNLNRSGTIPRFPVSLQFYRQEEAKAKEFHHLKRLFHALNNKRLVFQDFINNLSESGVSKITPKSTERKRKCTEKMPKKEHCDQPTEEKGELFLFFLLYPMMKLYLSSRRGATAYGWYACPRTASPFSLDMRSGALT</sequence>
<dbReference type="EMBL" id="BMAW01115049">
    <property type="protein sequence ID" value="GFT64649.1"/>
    <property type="molecule type" value="Genomic_DNA"/>
</dbReference>
<feature type="transmembrane region" description="Helical" evidence="1">
    <location>
        <begin position="6"/>
        <end position="27"/>
    </location>
</feature>
<keyword evidence="1" id="KW-0812">Transmembrane</keyword>
<keyword evidence="1" id="KW-0472">Membrane</keyword>
<proteinExistence type="predicted"/>
<reference evidence="2" key="1">
    <citation type="submission" date="2020-08" db="EMBL/GenBank/DDBJ databases">
        <title>Multicomponent nature underlies the extraordinary mechanical properties of spider dragline silk.</title>
        <authorList>
            <person name="Kono N."/>
            <person name="Nakamura H."/>
            <person name="Mori M."/>
            <person name="Yoshida Y."/>
            <person name="Ohtoshi R."/>
            <person name="Malay A.D."/>
            <person name="Moran D.A.P."/>
            <person name="Tomita M."/>
            <person name="Numata K."/>
            <person name="Arakawa K."/>
        </authorList>
    </citation>
    <scope>NUCLEOTIDE SEQUENCE</scope>
</reference>
<evidence type="ECO:0000256" key="1">
    <source>
        <dbReference type="SAM" id="Phobius"/>
    </source>
</evidence>
<dbReference type="Proteomes" id="UP000887013">
    <property type="component" value="Unassembled WGS sequence"/>
</dbReference>
<evidence type="ECO:0000313" key="3">
    <source>
        <dbReference type="Proteomes" id="UP000887013"/>
    </source>
</evidence>